<evidence type="ECO:0000256" key="2">
    <source>
        <dbReference type="ARBA" id="ARBA00004162"/>
    </source>
</evidence>
<dbReference type="PANTHER" id="PTHR33909">
    <property type="entry name" value="SEC TRANSLOCON ACCESSORY COMPLEX SUBUNIT YAJC"/>
    <property type="match status" value="1"/>
</dbReference>
<reference evidence="15" key="1">
    <citation type="journal article" date="2019" name="Int. J. Syst. Evol. Microbiol.">
        <title>The Global Catalogue of Microorganisms (GCM) 10K type strain sequencing project: providing services to taxonomists for standard genome sequencing and annotation.</title>
        <authorList>
            <consortium name="The Broad Institute Genomics Platform"/>
            <consortium name="The Broad Institute Genome Sequencing Center for Infectious Disease"/>
            <person name="Wu L."/>
            <person name="Ma J."/>
        </authorList>
    </citation>
    <scope>NUCLEOTIDE SEQUENCE [LARGE SCALE GENOMIC DNA]</scope>
    <source>
        <strain evidence="15">KCTC 42224</strain>
    </source>
</reference>
<dbReference type="RefSeq" id="WP_191324288.1">
    <property type="nucleotide sequence ID" value="NZ_BMZP01000008.1"/>
</dbReference>
<keyword evidence="9" id="KW-0653">Protein transport</keyword>
<dbReference type="Pfam" id="PF02699">
    <property type="entry name" value="YajC"/>
    <property type="match status" value="1"/>
</dbReference>
<feature type="transmembrane region" description="Helical" evidence="13">
    <location>
        <begin position="17"/>
        <end position="36"/>
    </location>
</feature>
<keyword evidence="11" id="KW-0811">Translocation</keyword>
<accession>A0ABV7V3V8</accession>
<evidence type="ECO:0000256" key="5">
    <source>
        <dbReference type="ARBA" id="ARBA00014962"/>
    </source>
</evidence>
<keyword evidence="6" id="KW-0813">Transport</keyword>
<comment type="caution">
    <text evidence="14">The sequence shown here is derived from an EMBL/GenBank/DDBJ whole genome shotgun (WGS) entry which is preliminary data.</text>
</comment>
<comment type="subcellular location">
    <subcellularLocation>
        <location evidence="2">Cell membrane</location>
        <topology evidence="2">Single-pass membrane protein</topology>
    </subcellularLocation>
</comment>
<evidence type="ECO:0000256" key="11">
    <source>
        <dbReference type="ARBA" id="ARBA00023010"/>
    </source>
</evidence>
<keyword evidence="12 13" id="KW-0472">Membrane</keyword>
<keyword evidence="8 13" id="KW-0812">Transmembrane</keyword>
<comment type="function">
    <text evidence="1">The SecYEG-SecDF-YajC-YidC holo-translocon (HTL) protein secretase/insertase is a supercomplex required for protein secretion, insertion of proteins into membranes, and assembly of membrane protein complexes. While the SecYEG complex is essential for assembly of a number of proteins and complexes, the SecDF-YajC-YidC subcomplex facilitates these functions.</text>
</comment>
<evidence type="ECO:0000256" key="4">
    <source>
        <dbReference type="ARBA" id="ARBA00011718"/>
    </source>
</evidence>
<evidence type="ECO:0000256" key="7">
    <source>
        <dbReference type="ARBA" id="ARBA00022475"/>
    </source>
</evidence>
<keyword evidence="10 13" id="KW-1133">Transmembrane helix</keyword>
<evidence type="ECO:0000256" key="6">
    <source>
        <dbReference type="ARBA" id="ARBA00022448"/>
    </source>
</evidence>
<evidence type="ECO:0000256" key="13">
    <source>
        <dbReference type="SAM" id="Phobius"/>
    </source>
</evidence>
<gene>
    <name evidence="14" type="primary">yajC</name>
    <name evidence="14" type="ORF">ACFOOT_10025</name>
</gene>
<dbReference type="PRINTS" id="PR01853">
    <property type="entry name" value="YAJCTRNLCASE"/>
</dbReference>
<proteinExistence type="inferred from homology"/>
<evidence type="ECO:0000256" key="3">
    <source>
        <dbReference type="ARBA" id="ARBA00006742"/>
    </source>
</evidence>
<dbReference type="EMBL" id="JBHRYE010000013">
    <property type="protein sequence ID" value="MFC3671762.1"/>
    <property type="molecule type" value="Genomic_DNA"/>
</dbReference>
<organism evidence="14 15">
    <name type="scientific">Novosphingobium pokkalii</name>
    <dbReference type="NCBI Taxonomy" id="1770194"/>
    <lineage>
        <taxon>Bacteria</taxon>
        <taxon>Pseudomonadati</taxon>
        <taxon>Pseudomonadota</taxon>
        <taxon>Alphaproteobacteria</taxon>
        <taxon>Sphingomonadales</taxon>
        <taxon>Sphingomonadaceae</taxon>
        <taxon>Novosphingobium</taxon>
    </lineage>
</organism>
<comment type="similarity">
    <text evidence="3">Belongs to the YajC family.</text>
</comment>
<evidence type="ECO:0000256" key="10">
    <source>
        <dbReference type="ARBA" id="ARBA00022989"/>
    </source>
</evidence>
<keyword evidence="15" id="KW-1185">Reference proteome</keyword>
<evidence type="ECO:0000313" key="14">
    <source>
        <dbReference type="EMBL" id="MFC3671762.1"/>
    </source>
</evidence>
<name>A0ABV7V3V8_9SPHN</name>
<evidence type="ECO:0000256" key="1">
    <source>
        <dbReference type="ARBA" id="ARBA00002061"/>
    </source>
</evidence>
<protein>
    <recommendedName>
        <fullName evidence="5">Sec translocon accessory complex subunit YajC</fullName>
    </recommendedName>
</protein>
<dbReference type="Proteomes" id="UP001595683">
    <property type="component" value="Unassembled WGS sequence"/>
</dbReference>
<evidence type="ECO:0000256" key="12">
    <source>
        <dbReference type="ARBA" id="ARBA00023136"/>
    </source>
</evidence>
<dbReference type="SMART" id="SM01323">
    <property type="entry name" value="YajC"/>
    <property type="match status" value="1"/>
</dbReference>
<evidence type="ECO:0000313" key="15">
    <source>
        <dbReference type="Proteomes" id="UP001595683"/>
    </source>
</evidence>
<sequence length="107" mass="11507">MISLLSAAAANAASPPAYLQFLPLVAMAVIFYFLILRPQMKRQKEHQQRLATLQKGDQVVTAGGLVGKIVRLDDHYVDLELAPNVRVKAVRSTLGEVVPPGSGAAND</sequence>
<dbReference type="NCBIfam" id="TIGR00739">
    <property type="entry name" value="yajC"/>
    <property type="match status" value="1"/>
</dbReference>
<dbReference type="PANTHER" id="PTHR33909:SF1">
    <property type="entry name" value="SEC TRANSLOCON ACCESSORY COMPLEX SUBUNIT YAJC"/>
    <property type="match status" value="1"/>
</dbReference>
<comment type="subunit">
    <text evidence="4">Part of the SecDF-YidC-YajC translocase complex. The SecDF-YidC-YajC translocase forms a supercomplex with SecYEG, called the holo-translocon (HTL).</text>
</comment>
<keyword evidence="7" id="KW-1003">Cell membrane</keyword>
<dbReference type="InterPro" id="IPR003849">
    <property type="entry name" value="Preprotein_translocase_YajC"/>
</dbReference>
<evidence type="ECO:0000256" key="8">
    <source>
        <dbReference type="ARBA" id="ARBA00022692"/>
    </source>
</evidence>
<evidence type="ECO:0000256" key="9">
    <source>
        <dbReference type="ARBA" id="ARBA00022927"/>
    </source>
</evidence>